<gene>
    <name evidence="1" type="ORF">KK078_06185</name>
</gene>
<accession>A0AAP2GGH5</accession>
<reference evidence="1 2" key="1">
    <citation type="submission" date="2021-05" db="EMBL/GenBank/DDBJ databases">
        <title>A Polyphasic approach of four new species of the genus Ohtaekwangia: Ohtaekwangia histidinii sp. nov., Ohtaekwangia cretensis sp. nov., Ohtaekwangia indiensis sp. nov., Ohtaekwangia reichenbachii sp. nov. from diverse environment.</title>
        <authorList>
            <person name="Octaviana S."/>
        </authorList>
    </citation>
    <scope>NUCLEOTIDE SEQUENCE [LARGE SCALE GENOMIC DNA]</scope>
    <source>
        <strain evidence="1 2">PWU37</strain>
    </source>
</reference>
<dbReference type="Proteomes" id="UP001319180">
    <property type="component" value="Unassembled WGS sequence"/>
</dbReference>
<sequence>MFEGSDFPRSLDEETFNLWLENGRQSKIGYNYLLIVWDEYESEYRAVYVENRKEIGSYENYKESTGRESLVAAYDLYSESRIA</sequence>
<dbReference type="RefSeq" id="WP_254089375.1">
    <property type="nucleotide sequence ID" value="NZ_JAHESC010000006.1"/>
</dbReference>
<organism evidence="1 2">
    <name type="scientific">Dawidia soli</name>
    <dbReference type="NCBI Taxonomy" id="2782352"/>
    <lineage>
        <taxon>Bacteria</taxon>
        <taxon>Pseudomonadati</taxon>
        <taxon>Bacteroidota</taxon>
        <taxon>Cytophagia</taxon>
        <taxon>Cytophagales</taxon>
        <taxon>Chryseotaleaceae</taxon>
        <taxon>Dawidia</taxon>
    </lineage>
</organism>
<evidence type="ECO:0000313" key="1">
    <source>
        <dbReference type="EMBL" id="MBT1686136.1"/>
    </source>
</evidence>
<proteinExistence type="predicted"/>
<evidence type="ECO:0000313" key="2">
    <source>
        <dbReference type="Proteomes" id="UP001319180"/>
    </source>
</evidence>
<protein>
    <submittedName>
        <fullName evidence="1">Uncharacterized protein</fullName>
    </submittedName>
</protein>
<comment type="caution">
    <text evidence="1">The sequence shown here is derived from an EMBL/GenBank/DDBJ whole genome shotgun (WGS) entry which is preliminary data.</text>
</comment>
<dbReference type="AlphaFoldDB" id="A0AAP2GGH5"/>
<keyword evidence="2" id="KW-1185">Reference proteome</keyword>
<name>A0AAP2GGH5_9BACT</name>
<dbReference type="EMBL" id="JAHESC010000006">
    <property type="protein sequence ID" value="MBT1686136.1"/>
    <property type="molecule type" value="Genomic_DNA"/>
</dbReference>